<keyword evidence="2" id="KW-1185">Reference proteome</keyword>
<organism evidence="1 2">
    <name type="scientific">Tumebacillus lipolyticus</name>
    <dbReference type="NCBI Taxonomy" id="1280370"/>
    <lineage>
        <taxon>Bacteria</taxon>
        <taxon>Bacillati</taxon>
        <taxon>Bacillota</taxon>
        <taxon>Bacilli</taxon>
        <taxon>Bacillales</taxon>
        <taxon>Alicyclobacillaceae</taxon>
        <taxon>Tumebacillus</taxon>
    </lineage>
</organism>
<name>A0ABW5A3K2_9BACL</name>
<evidence type="ECO:0000313" key="2">
    <source>
        <dbReference type="Proteomes" id="UP001597343"/>
    </source>
</evidence>
<proteinExistence type="predicted"/>
<evidence type="ECO:0008006" key="3">
    <source>
        <dbReference type="Google" id="ProtNLM"/>
    </source>
</evidence>
<dbReference type="RefSeq" id="WP_386049545.1">
    <property type="nucleotide sequence ID" value="NZ_JBHUIO010000012.1"/>
</dbReference>
<dbReference type="Proteomes" id="UP001597343">
    <property type="component" value="Unassembled WGS sequence"/>
</dbReference>
<protein>
    <recommendedName>
        <fullName evidence="3">IS110 family transposase</fullName>
    </recommendedName>
</protein>
<evidence type="ECO:0000313" key="1">
    <source>
        <dbReference type="EMBL" id="MFD2172156.1"/>
    </source>
</evidence>
<comment type="caution">
    <text evidence="1">The sequence shown here is derived from an EMBL/GenBank/DDBJ whole genome shotgun (WGS) entry which is preliminary data.</text>
</comment>
<reference evidence="2" key="1">
    <citation type="journal article" date="2019" name="Int. J. Syst. Evol. Microbiol.">
        <title>The Global Catalogue of Microorganisms (GCM) 10K type strain sequencing project: providing services to taxonomists for standard genome sequencing and annotation.</title>
        <authorList>
            <consortium name="The Broad Institute Genomics Platform"/>
            <consortium name="The Broad Institute Genome Sequencing Center for Infectious Disease"/>
            <person name="Wu L."/>
            <person name="Ma J."/>
        </authorList>
    </citation>
    <scope>NUCLEOTIDE SEQUENCE [LARGE SCALE GENOMIC DNA]</scope>
    <source>
        <strain evidence="2">CGMCC 1.13574</strain>
    </source>
</reference>
<gene>
    <name evidence="1" type="ORF">ACFSOY_19515</name>
</gene>
<sequence length="79" mass="9102">MKHRKERFIYVGVDLHKRTHTAVVINCWNEKLAVIPFENKPAAFPAMVEQVVCHVGGPKELNPYQYNIPLICLYAHENA</sequence>
<accession>A0ABW5A3K2</accession>
<dbReference type="EMBL" id="JBHUIO010000012">
    <property type="protein sequence ID" value="MFD2172156.1"/>
    <property type="molecule type" value="Genomic_DNA"/>
</dbReference>